<dbReference type="Proteomes" id="UP000524246">
    <property type="component" value="Unassembled WGS sequence"/>
</dbReference>
<protein>
    <submittedName>
        <fullName evidence="4">Response regulator</fullName>
    </submittedName>
</protein>
<dbReference type="Gene3D" id="3.40.50.2300">
    <property type="match status" value="1"/>
</dbReference>
<dbReference type="InterPro" id="IPR011006">
    <property type="entry name" value="CheY-like_superfamily"/>
</dbReference>
<evidence type="ECO:0000256" key="2">
    <source>
        <dbReference type="PROSITE-ProRule" id="PRU00169"/>
    </source>
</evidence>
<reference evidence="4 5" key="1">
    <citation type="journal article" date="2020" name="Biotechnol. Biofuels">
        <title>New insights from the biogas microbiome by comprehensive genome-resolved metagenomics of nearly 1600 species originating from multiple anaerobic digesters.</title>
        <authorList>
            <person name="Campanaro S."/>
            <person name="Treu L."/>
            <person name="Rodriguez-R L.M."/>
            <person name="Kovalovszki A."/>
            <person name="Ziels R.M."/>
            <person name="Maus I."/>
            <person name="Zhu X."/>
            <person name="Kougias P.G."/>
            <person name="Basile A."/>
            <person name="Luo G."/>
            <person name="Schluter A."/>
            <person name="Konstantinidis K.T."/>
            <person name="Angelidaki I."/>
        </authorList>
    </citation>
    <scope>NUCLEOTIDE SEQUENCE [LARGE SCALE GENOMIC DNA]</scope>
    <source>
        <strain evidence="4">AS27yjCOA_65</strain>
    </source>
</reference>
<evidence type="ECO:0000313" key="5">
    <source>
        <dbReference type="Proteomes" id="UP000524246"/>
    </source>
</evidence>
<evidence type="ECO:0000259" key="3">
    <source>
        <dbReference type="PROSITE" id="PS50110"/>
    </source>
</evidence>
<dbReference type="InterPro" id="IPR001789">
    <property type="entry name" value="Sig_transdc_resp-reg_receiver"/>
</dbReference>
<evidence type="ECO:0000313" key="4">
    <source>
        <dbReference type="EMBL" id="NMC61823.1"/>
    </source>
</evidence>
<dbReference type="SMART" id="SM00448">
    <property type="entry name" value="REC"/>
    <property type="match status" value="1"/>
</dbReference>
<gene>
    <name evidence="4" type="ORF">GYA55_01505</name>
</gene>
<dbReference type="CDD" id="cd17546">
    <property type="entry name" value="REC_hyHK_CKI1_RcsC-like"/>
    <property type="match status" value="1"/>
</dbReference>
<dbReference type="Pfam" id="PF00072">
    <property type="entry name" value="Response_reg"/>
    <property type="match status" value="1"/>
</dbReference>
<feature type="modified residue" description="4-aspartylphosphate" evidence="2">
    <location>
        <position position="65"/>
    </location>
</feature>
<dbReference type="PANTHER" id="PTHR44591">
    <property type="entry name" value="STRESS RESPONSE REGULATOR PROTEIN 1"/>
    <property type="match status" value="1"/>
</dbReference>
<dbReference type="PANTHER" id="PTHR44591:SF3">
    <property type="entry name" value="RESPONSE REGULATORY DOMAIN-CONTAINING PROTEIN"/>
    <property type="match status" value="1"/>
</dbReference>
<dbReference type="AlphaFoldDB" id="A0A7X9FPA3"/>
<name>A0A7X9FPA3_9DELT</name>
<feature type="domain" description="Response regulatory" evidence="3">
    <location>
        <begin position="11"/>
        <end position="130"/>
    </location>
</feature>
<dbReference type="PROSITE" id="PS50110">
    <property type="entry name" value="RESPONSE_REGULATORY"/>
    <property type="match status" value="1"/>
</dbReference>
<proteinExistence type="predicted"/>
<dbReference type="SUPFAM" id="SSF52172">
    <property type="entry name" value="CheY-like"/>
    <property type="match status" value="1"/>
</dbReference>
<sequence length="132" mass="14696">MAQDTQEKKNRILVIDDNQSALHLFSSLLEKLNCEAITTARGEEGVRIATEEFKKDTPFDLIITDIQMPDLDGTNVATKIRAEGFKGPIVVFTAYPTATMKNKSRSVGIDAYFSKTVLNKDLMSAILFQFCS</sequence>
<accession>A0A7X9FPA3</accession>
<dbReference type="GO" id="GO:0000160">
    <property type="term" value="P:phosphorelay signal transduction system"/>
    <property type="evidence" value="ECO:0007669"/>
    <property type="project" value="InterPro"/>
</dbReference>
<keyword evidence="1 2" id="KW-0597">Phosphoprotein</keyword>
<comment type="caution">
    <text evidence="4">The sequence shown here is derived from an EMBL/GenBank/DDBJ whole genome shotgun (WGS) entry which is preliminary data.</text>
</comment>
<dbReference type="EMBL" id="JAAZON010000055">
    <property type="protein sequence ID" value="NMC61823.1"/>
    <property type="molecule type" value="Genomic_DNA"/>
</dbReference>
<evidence type="ECO:0000256" key="1">
    <source>
        <dbReference type="ARBA" id="ARBA00022553"/>
    </source>
</evidence>
<dbReference type="InterPro" id="IPR050595">
    <property type="entry name" value="Bact_response_regulator"/>
</dbReference>
<organism evidence="4 5">
    <name type="scientific">SAR324 cluster bacterium</name>
    <dbReference type="NCBI Taxonomy" id="2024889"/>
    <lineage>
        <taxon>Bacteria</taxon>
        <taxon>Deltaproteobacteria</taxon>
        <taxon>SAR324 cluster</taxon>
    </lineage>
</organism>